<evidence type="ECO:0000259" key="5">
    <source>
        <dbReference type="Pfam" id="PF08028"/>
    </source>
</evidence>
<feature type="domain" description="Acyl-CoA dehydrogenase/oxidase N-terminal" evidence="4">
    <location>
        <begin position="27"/>
        <end position="95"/>
    </location>
</feature>
<dbReference type="InterPro" id="IPR036250">
    <property type="entry name" value="AcylCo_DH-like_C"/>
</dbReference>
<dbReference type="Proteomes" id="UP000002754">
    <property type="component" value="Unassembled WGS sequence"/>
</dbReference>
<keyword evidence="2" id="KW-0560">Oxidoreductase</keyword>
<reference evidence="6 8" key="1">
    <citation type="journal article" date="2014" name="Genome Announc.">
        <title>Draft Genome Sequence of Bacillus alcalophilus AV1934, a Classic Alkaliphile Isolated from Human Feces in 1934.</title>
        <authorList>
            <person name="Attie O."/>
            <person name="Jayaprakash A."/>
            <person name="Shah H."/>
            <person name="Paulsen I.T."/>
            <person name="Morino M."/>
            <person name="Takahashi Y."/>
            <person name="Narumi I."/>
            <person name="Sachidanandam R."/>
            <person name="Satoh K."/>
            <person name="Ito M."/>
            <person name="Krulwich T.A."/>
        </authorList>
    </citation>
    <scope>NUCLEOTIDE SEQUENCE [LARGE SCALE GENOMIC DNA]</scope>
    <source>
        <strain evidence="6 8">AV1934</strain>
    </source>
</reference>
<dbReference type="InterPro" id="IPR037069">
    <property type="entry name" value="AcylCoA_DH/ox_N_sf"/>
</dbReference>
<dbReference type="PANTHER" id="PTHR43884:SF25">
    <property type="entry name" value="ACYL-COA DEHYDROGENASE YDBM-RELATED"/>
    <property type="match status" value="1"/>
</dbReference>
<dbReference type="InterPro" id="IPR009100">
    <property type="entry name" value="AcylCoA_DH/oxidase_NM_dom_sf"/>
</dbReference>
<dbReference type="Pfam" id="PF02771">
    <property type="entry name" value="Acyl-CoA_dh_N"/>
    <property type="match status" value="1"/>
</dbReference>
<dbReference type="STRING" id="1218173.BALCAV_0202895"/>
<dbReference type="GO" id="GO:0003995">
    <property type="term" value="F:acyl-CoA dehydrogenase activity"/>
    <property type="evidence" value="ECO:0007669"/>
    <property type="project" value="TreeGrafter"/>
</dbReference>
<dbReference type="eggNOG" id="COG1960">
    <property type="taxonomic scope" value="Bacteria"/>
</dbReference>
<dbReference type="PANTHER" id="PTHR43884">
    <property type="entry name" value="ACYL-COA DEHYDROGENASE"/>
    <property type="match status" value="1"/>
</dbReference>
<dbReference type="Gene3D" id="2.40.110.10">
    <property type="entry name" value="Butyryl-CoA Dehydrogenase, subunit A, domain 2"/>
    <property type="match status" value="1"/>
</dbReference>
<name>A0A094WPI5_ALKAL</name>
<evidence type="ECO:0000256" key="1">
    <source>
        <dbReference type="ARBA" id="ARBA00022630"/>
    </source>
</evidence>
<reference evidence="7 9" key="2">
    <citation type="submission" date="2014-01" db="EMBL/GenBank/DDBJ databases">
        <title>Draft genome sequencing of Bacillus alcalophilus CGMCC 1.3604.</title>
        <authorList>
            <person name="Yang J."/>
            <person name="Diao L."/>
            <person name="Yang S."/>
        </authorList>
    </citation>
    <scope>NUCLEOTIDE SEQUENCE [LARGE SCALE GENOMIC DNA]</scope>
    <source>
        <strain evidence="7 9">CGMCC 1.3604</strain>
    </source>
</reference>
<gene>
    <name evidence="7" type="ORF">AJ85_15320</name>
    <name evidence="6" type="ORF">BALCAV_0202895</name>
</gene>
<dbReference type="InterPro" id="IPR013786">
    <property type="entry name" value="AcylCoA_DH/ox_N"/>
</dbReference>
<dbReference type="EMBL" id="JALP01000196">
    <property type="protein sequence ID" value="THG89789.1"/>
    <property type="molecule type" value="Genomic_DNA"/>
</dbReference>
<feature type="domain" description="Acyl-CoA oxidase/dehydrogenase middle" evidence="3">
    <location>
        <begin position="125"/>
        <end position="217"/>
    </location>
</feature>
<evidence type="ECO:0000259" key="4">
    <source>
        <dbReference type="Pfam" id="PF02771"/>
    </source>
</evidence>
<dbReference type="Gene3D" id="1.20.140.10">
    <property type="entry name" value="Butyryl-CoA Dehydrogenase, subunit A, domain 3"/>
    <property type="match status" value="1"/>
</dbReference>
<keyword evidence="8" id="KW-1185">Reference proteome</keyword>
<keyword evidence="1" id="KW-0285">Flavoprotein</keyword>
<dbReference type="InterPro" id="IPR046373">
    <property type="entry name" value="Acyl-CoA_Oxase/DH_mid-dom_sf"/>
</dbReference>
<evidence type="ECO:0000313" key="8">
    <source>
        <dbReference type="Proteomes" id="UP000002754"/>
    </source>
</evidence>
<accession>A0A094WPI5</accession>
<dbReference type="PIRSF" id="PIRSF016578">
    <property type="entry name" value="HsaA"/>
    <property type="match status" value="1"/>
</dbReference>
<evidence type="ECO:0000256" key="2">
    <source>
        <dbReference type="ARBA" id="ARBA00023002"/>
    </source>
</evidence>
<dbReference type="SUPFAM" id="SSF56645">
    <property type="entry name" value="Acyl-CoA dehydrogenase NM domain-like"/>
    <property type="match status" value="1"/>
</dbReference>
<proteinExistence type="predicted"/>
<dbReference type="RefSeq" id="WP_004427494.1">
    <property type="nucleotide sequence ID" value="NZ_ALPT02000006.1"/>
</dbReference>
<comment type="caution">
    <text evidence="6">The sequence shown here is derived from an EMBL/GenBank/DDBJ whole genome shotgun (WGS) entry which is preliminary data.</text>
</comment>
<dbReference type="GO" id="GO:0050660">
    <property type="term" value="F:flavin adenine dinucleotide binding"/>
    <property type="evidence" value="ECO:0007669"/>
    <property type="project" value="InterPro"/>
</dbReference>
<dbReference type="AlphaFoldDB" id="A0A094WPI5"/>
<evidence type="ECO:0000313" key="9">
    <source>
        <dbReference type="Proteomes" id="UP000297014"/>
    </source>
</evidence>
<dbReference type="Pfam" id="PF02770">
    <property type="entry name" value="Acyl-CoA_dh_M"/>
    <property type="match status" value="1"/>
</dbReference>
<feature type="domain" description="Acyl-CoA dehydrogenase C-terminal" evidence="5">
    <location>
        <begin position="241"/>
        <end position="360"/>
    </location>
</feature>
<evidence type="ECO:0000313" key="7">
    <source>
        <dbReference type="EMBL" id="THG89789.1"/>
    </source>
</evidence>
<dbReference type="Pfam" id="PF08028">
    <property type="entry name" value="Acyl-CoA_dh_2"/>
    <property type="match status" value="1"/>
</dbReference>
<dbReference type="Gene3D" id="1.10.540.10">
    <property type="entry name" value="Acyl-CoA dehydrogenase/oxidase, N-terminal domain"/>
    <property type="match status" value="1"/>
</dbReference>
<dbReference type="Proteomes" id="UP000297014">
    <property type="component" value="Unassembled WGS sequence"/>
</dbReference>
<dbReference type="EMBL" id="ALPT02000006">
    <property type="protein sequence ID" value="KGA98716.1"/>
    <property type="molecule type" value="Genomic_DNA"/>
</dbReference>
<dbReference type="SUPFAM" id="SSF47203">
    <property type="entry name" value="Acyl-CoA dehydrogenase C-terminal domain-like"/>
    <property type="match status" value="1"/>
</dbReference>
<dbReference type="OrthoDB" id="9785203at2"/>
<dbReference type="InterPro" id="IPR013107">
    <property type="entry name" value="Acyl-CoA_DH_C"/>
</dbReference>
<protein>
    <submittedName>
        <fullName evidence="6">Acyl-CoA dehydrogenase</fullName>
    </submittedName>
</protein>
<dbReference type="InterPro" id="IPR006091">
    <property type="entry name" value="Acyl-CoA_Oxase/DH_mid-dom"/>
</dbReference>
<organism evidence="6 8">
    <name type="scientific">Alkalihalobacillus alcalophilus ATCC 27647 = CGMCC 1.3604</name>
    <dbReference type="NCBI Taxonomy" id="1218173"/>
    <lineage>
        <taxon>Bacteria</taxon>
        <taxon>Bacillati</taxon>
        <taxon>Bacillota</taxon>
        <taxon>Bacilli</taxon>
        <taxon>Bacillales</taxon>
        <taxon>Bacillaceae</taxon>
        <taxon>Alkalihalobacillus</taxon>
    </lineage>
</organism>
<evidence type="ECO:0000313" key="6">
    <source>
        <dbReference type="EMBL" id="KGA98716.1"/>
    </source>
</evidence>
<evidence type="ECO:0000259" key="3">
    <source>
        <dbReference type="Pfam" id="PF02770"/>
    </source>
</evidence>
<sequence>MNTEALIPTKEERHELLSKAIADFPLYSKKNDEQARFPFENIKKLKEIGYPKYNVAKEDGGYGVSLSEWLQYQMLIAEKDGATSLAIGWHMGLMLQLRDYRRWDSNTYHSLIKDVVEKGALINAAATEAATGSPTRGGKPTTTARKEAGKWLINGQKTFTTMAPALDYFLVSATIEDEDKVANFLISKDTAGLKIEETWNMLAMRATASHDLHLTDVKLDLHRMVEYIERKKAAGWLLHIPACYLGIAKAAHRYAIEFAKNYSPNSIQQTISELPNVQAKIGEAELLIRQSEAFLFSVSNKWDQTVKESREHLQADLGAVKHVVVNQAIQVVDLAMRVVGAQSLKMDSPLQRYYRDVRAGLHNPPMDDMTIQLLAKEAIQSTS</sequence>
<dbReference type="CDD" id="cd00567">
    <property type="entry name" value="ACAD"/>
    <property type="match status" value="1"/>
</dbReference>